<evidence type="ECO:0000313" key="2">
    <source>
        <dbReference type="Proteomes" id="UP000050786"/>
    </source>
</evidence>
<evidence type="ECO:0000313" key="1">
    <source>
        <dbReference type="EMBL" id="CUH42724.1"/>
    </source>
</evidence>
<proteinExistence type="predicted"/>
<reference evidence="2" key="1">
    <citation type="submission" date="2015-09" db="EMBL/GenBank/DDBJ databases">
        <authorList>
            <person name="Rodrigo-Torres L."/>
            <person name="Arahal D.R."/>
        </authorList>
    </citation>
    <scope>NUCLEOTIDE SEQUENCE [LARGE SCALE GENOMIC DNA]</scope>
    <source>
        <strain evidence="2">CECT 4293</strain>
    </source>
</reference>
<dbReference type="EMBL" id="CYPS01000025">
    <property type="protein sequence ID" value="CUH42724.1"/>
    <property type="molecule type" value="Genomic_DNA"/>
</dbReference>
<protein>
    <submittedName>
        <fullName evidence="1">Uncharacterized protein</fullName>
    </submittedName>
</protein>
<dbReference type="AlphaFoldDB" id="A0A0N7LNL1"/>
<keyword evidence="2" id="KW-1185">Reference proteome</keyword>
<organism evidence="1 2">
    <name type="scientific">Ruegeria atlantica</name>
    <dbReference type="NCBI Taxonomy" id="81569"/>
    <lineage>
        <taxon>Bacteria</taxon>
        <taxon>Pseudomonadati</taxon>
        <taxon>Pseudomonadota</taxon>
        <taxon>Alphaproteobacteria</taxon>
        <taxon>Rhodobacterales</taxon>
        <taxon>Roseobacteraceae</taxon>
        <taxon>Ruegeria</taxon>
    </lineage>
</organism>
<dbReference type="Proteomes" id="UP000050786">
    <property type="component" value="Unassembled WGS sequence"/>
</dbReference>
<name>A0A0N7LNL1_9RHOB</name>
<accession>A0A0N7LNL1</accession>
<sequence length="42" mass="4741">MAYGLKSPGQAEFLKHATDAKRMRVRRVFNSAFIAVTQNSSR</sequence>
<gene>
    <name evidence="1" type="ORF">RUM4293_01613</name>
</gene>